<sequence length="72" mass="8431">MLITHTTIYRNLVNGQHYRLSKKYGVECKCVITGEWYPSPMKIETSEREAISYIITQETTLGRILRKLGLRK</sequence>
<evidence type="ECO:0000313" key="2">
    <source>
        <dbReference type="Proteomes" id="UP000031602"/>
    </source>
</evidence>
<accession>A0A0B4N0G6</accession>
<gene>
    <name evidence="1" type="ORF">SU10_0119</name>
</gene>
<dbReference type="OrthoDB" id="23319at10239"/>
<proteinExistence type="predicted"/>
<name>A0A0B4N0G6_9CAUD</name>
<organism evidence="1 2">
    <name type="scientific">Escherichia phage vB_EcoP_SU10</name>
    <dbReference type="NCBI Taxonomy" id="1519788"/>
    <lineage>
        <taxon>Viruses</taxon>
        <taxon>Duplodnaviria</taxon>
        <taxon>Heunggongvirae</taxon>
        <taxon>Uroviricota</taxon>
        <taxon>Caudoviricetes</taxon>
        <taxon>Mktvariviridae</taxon>
        <taxon>Gordonclarkvirinae</taxon>
        <taxon>Kuravirus</taxon>
        <taxon>Kuravirus CHD5UKE1</taxon>
        <taxon>Kuravirus SU10</taxon>
    </lineage>
</organism>
<evidence type="ECO:0000313" key="1">
    <source>
        <dbReference type="EMBL" id="AIF71870.1"/>
    </source>
</evidence>
<dbReference type="KEGG" id="vg:24725319"/>
<dbReference type="GeneID" id="24725319"/>
<keyword evidence="2" id="KW-1185">Reference proteome</keyword>
<reference evidence="1 2" key="1">
    <citation type="journal article" date="2014" name="PLoS ONE">
        <title>Genomic, Proteomic, Morphological, and Phylogenetic Analyses of vB_EcoP_SU10, a Podoviridae Phage with C3 Morphology.</title>
        <authorList>
            <person name="Mirzaei M.K."/>
            <person name="Eriksson H."/>
            <person name="Kasuga K."/>
            <person name="Haggard-Ljungquist E."/>
            <person name="Nilsson A.S."/>
        </authorList>
    </citation>
    <scope>NUCLEOTIDE SEQUENCE [LARGE SCALE GENOMIC DNA]</scope>
</reference>
<dbReference type="Proteomes" id="UP000031602">
    <property type="component" value="Segment"/>
</dbReference>
<dbReference type="RefSeq" id="YP_009152970.1">
    <property type="nucleotide sequence ID" value="NC_027395.1"/>
</dbReference>
<dbReference type="EMBL" id="KM044272">
    <property type="protein sequence ID" value="AIF71870.1"/>
    <property type="molecule type" value="Genomic_DNA"/>
</dbReference>
<protein>
    <submittedName>
        <fullName evidence="1">Uncharacterized protein</fullName>
    </submittedName>
</protein>